<keyword evidence="6" id="KW-0472">Membrane</keyword>
<keyword evidence="3" id="KW-0808">Transferase</keyword>
<evidence type="ECO:0000256" key="5">
    <source>
        <dbReference type="ARBA" id="ARBA00022989"/>
    </source>
</evidence>
<keyword evidence="10" id="KW-1185">Reference proteome</keyword>
<evidence type="ECO:0000256" key="6">
    <source>
        <dbReference type="ARBA" id="ARBA00023136"/>
    </source>
</evidence>
<dbReference type="Proteomes" id="UP000001542">
    <property type="component" value="Unassembled WGS sequence"/>
</dbReference>
<dbReference type="KEGG" id="tva:4763086"/>
<reference evidence="9" key="1">
    <citation type="submission" date="2006-10" db="EMBL/GenBank/DDBJ databases">
        <authorList>
            <person name="Amadeo P."/>
            <person name="Zhao Q."/>
            <person name="Wortman J."/>
            <person name="Fraser-Liggett C."/>
            <person name="Carlton J."/>
        </authorList>
    </citation>
    <scope>NUCLEOTIDE SEQUENCE</scope>
    <source>
        <strain evidence="9">G3</strain>
    </source>
</reference>
<proteinExistence type="predicted"/>
<evidence type="ECO:0000256" key="4">
    <source>
        <dbReference type="ARBA" id="ARBA00022692"/>
    </source>
</evidence>
<name>A2EQ45_TRIV3</name>
<evidence type="ECO:0000256" key="3">
    <source>
        <dbReference type="ARBA" id="ARBA00022679"/>
    </source>
</evidence>
<organism evidence="9 10">
    <name type="scientific">Trichomonas vaginalis (strain ATCC PRA-98 / G3)</name>
    <dbReference type="NCBI Taxonomy" id="412133"/>
    <lineage>
        <taxon>Eukaryota</taxon>
        <taxon>Metamonada</taxon>
        <taxon>Parabasalia</taxon>
        <taxon>Trichomonadida</taxon>
        <taxon>Trichomonadidae</taxon>
        <taxon>Trichomonas</taxon>
    </lineage>
</organism>
<dbReference type="Pfam" id="PF04577">
    <property type="entry name" value="Glyco_transf_61"/>
    <property type="match status" value="1"/>
</dbReference>
<dbReference type="VEuPathDB" id="TrichDB:TVAGG3_0072600"/>
<dbReference type="InterPro" id="IPR007657">
    <property type="entry name" value="Glycosyltransferase_61"/>
</dbReference>
<dbReference type="EMBL" id="DS113454">
    <property type="protein sequence ID" value="EAY05220.1"/>
    <property type="molecule type" value="Genomic_DNA"/>
</dbReference>
<dbReference type="PANTHER" id="PTHR20961:SF38">
    <property type="entry name" value="PROTEIN O-LINKED-MANNOSE BETA-1,4-N-ACETYLGLUCOSAMINYLTRANSFERASE 2"/>
    <property type="match status" value="1"/>
</dbReference>
<protein>
    <recommendedName>
        <fullName evidence="8">Glycosyltransferase 61 catalytic domain-containing protein</fullName>
    </recommendedName>
</protein>
<evidence type="ECO:0000256" key="7">
    <source>
        <dbReference type="ARBA" id="ARBA00023180"/>
    </source>
</evidence>
<accession>A2EQ45</accession>
<reference evidence="9" key="2">
    <citation type="journal article" date="2007" name="Science">
        <title>Draft genome sequence of the sexually transmitted pathogen Trichomonas vaginalis.</title>
        <authorList>
            <person name="Carlton J.M."/>
            <person name="Hirt R.P."/>
            <person name="Silva J.C."/>
            <person name="Delcher A.L."/>
            <person name="Schatz M."/>
            <person name="Zhao Q."/>
            <person name="Wortman J.R."/>
            <person name="Bidwell S.L."/>
            <person name="Alsmark U.C.M."/>
            <person name="Besteiro S."/>
            <person name="Sicheritz-Ponten T."/>
            <person name="Noel C.J."/>
            <person name="Dacks J.B."/>
            <person name="Foster P.G."/>
            <person name="Simillion C."/>
            <person name="Van de Peer Y."/>
            <person name="Miranda-Saavedra D."/>
            <person name="Barton G.J."/>
            <person name="Westrop G.D."/>
            <person name="Mueller S."/>
            <person name="Dessi D."/>
            <person name="Fiori P.L."/>
            <person name="Ren Q."/>
            <person name="Paulsen I."/>
            <person name="Zhang H."/>
            <person name="Bastida-Corcuera F.D."/>
            <person name="Simoes-Barbosa A."/>
            <person name="Brown M.T."/>
            <person name="Hayes R.D."/>
            <person name="Mukherjee M."/>
            <person name="Okumura C.Y."/>
            <person name="Schneider R."/>
            <person name="Smith A.J."/>
            <person name="Vanacova S."/>
            <person name="Villalvazo M."/>
            <person name="Haas B.J."/>
            <person name="Pertea M."/>
            <person name="Feldblyum T.V."/>
            <person name="Utterback T.R."/>
            <person name="Shu C.L."/>
            <person name="Osoegawa K."/>
            <person name="de Jong P.J."/>
            <person name="Hrdy I."/>
            <person name="Horvathova L."/>
            <person name="Zubacova Z."/>
            <person name="Dolezal P."/>
            <person name="Malik S.B."/>
            <person name="Logsdon J.M. Jr."/>
            <person name="Henze K."/>
            <person name="Gupta A."/>
            <person name="Wang C.C."/>
            <person name="Dunne R.L."/>
            <person name="Upcroft J.A."/>
            <person name="Upcroft P."/>
            <person name="White O."/>
            <person name="Salzberg S.L."/>
            <person name="Tang P."/>
            <person name="Chiu C.-H."/>
            <person name="Lee Y.-S."/>
            <person name="Embley T.M."/>
            <person name="Coombs G.H."/>
            <person name="Mottram J.C."/>
            <person name="Tachezy J."/>
            <person name="Fraser-Liggett C.M."/>
            <person name="Johnson P.J."/>
        </authorList>
    </citation>
    <scope>NUCLEOTIDE SEQUENCE [LARGE SCALE GENOMIC DNA]</scope>
    <source>
        <strain evidence="9">G3</strain>
    </source>
</reference>
<dbReference type="GO" id="GO:0016757">
    <property type="term" value="F:glycosyltransferase activity"/>
    <property type="evidence" value="ECO:0000318"/>
    <property type="project" value="GO_Central"/>
</dbReference>
<comment type="subcellular location">
    <subcellularLocation>
        <location evidence="1">Membrane</location>
        <topology evidence="1">Single-pass membrane protein</topology>
    </subcellularLocation>
</comment>
<dbReference type="GO" id="GO:0016020">
    <property type="term" value="C:membrane"/>
    <property type="evidence" value="ECO:0007669"/>
    <property type="project" value="UniProtKB-SubCell"/>
</dbReference>
<evidence type="ECO:0000256" key="2">
    <source>
        <dbReference type="ARBA" id="ARBA00022676"/>
    </source>
</evidence>
<evidence type="ECO:0000256" key="1">
    <source>
        <dbReference type="ARBA" id="ARBA00004167"/>
    </source>
</evidence>
<evidence type="ECO:0000313" key="9">
    <source>
        <dbReference type="EMBL" id="EAY05220.1"/>
    </source>
</evidence>
<dbReference type="PANTHER" id="PTHR20961">
    <property type="entry name" value="GLYCOSYLTRANSFERASE"/>
    <property type="match status" value="1"/>
</dbReference>
<evidence type="ECO:0000313" key="10">
    <source>
        <dbReference type="Proteomes" id="UP000001542"/>
    </source>
</evidence>
<sequence>MMNNPSITFFNTTLRRSSRIPSKHIVKLVKIRENFPVNPNNLIIDKLTPHKYPSGDKLKFQTHDKVVNYAQKLSTSYAILQNLYINSWSLFSNGEHVYVMEGYRAFRYIYTQYNHTLIGKYDSVIAIGDRYAEEYGHFFVDVLAPLMCIPREVWPHSHIVVKENLSYCTDLLNALNFTNDRIIHLKDGEWIFAKTIHTTLYPSSYFRHPATAHANLSILLKQAYGVEHAKPTRYVLMNRDKSLKRRRLANLDEVKEIVQKLYPTIVWEDLSDFYPTIKAAARSFSTIKLLFGITGSNLVRAVFMQPKSVLVIAQLNFNDYNMMAISLVNDLMYFAFSTKGYGHYTEKPVYLVIDDALRAIKIGIYAAQNGEFPKNSTEYHYIP</sequence>
<feature type="domain" description="Glycosyltransferase 61 catalytic" evidence="8">
    <location>
        <begin position="135"/>
        <end position="311"/>
    </location>
</feature>
<keyword evidence="5" id="KW-1133">Transmembrane helix</keyword>
<evidence type="ECO:0000259" key="8">
    <source>
        <dbReference type="Pfam" id="PF04577"/>
    </source>
</evidence>
<keyword evidence="4" id="KW-0812">Transmembrane</keyword>
<gene>
    <name evidence="9" type="ORF">TVAG_473990</name>
</gene>
<keyword evidence="7" id="KW-0325">Glycoprotein</keyword>
<dbReference type="InterPro" id="IPR049625">
    <property type="entry name" value="Glyco_transf_61_cat"/>
</dbReference>
<dbReference type="InParanoid" id="A2EQ45"/>
<dbReference type="AlphaFoldDB" id="A2EQ45"/>
<dbReference type="VEuPathDB" id="TrichDB:TVAG_473990"/>
<keyword evidence="2" id="KW-0328">Glycosyltransferase</keyword>
<dbReference type="RefSeq" id="XP_001317443.1">
    <property type="nucleotide sequence ID" value="XM_001317408.1"/>
</dbReference>